<dbReference type="KEGG" id="aqu:100633928"/>
<comment type="caution">
    <text evidence="1">Lacks conserved residue(s) required for the propagation of feature annotation.</text>
</comment>
<evidence type="ECO:0000256" key="4">
    <source>
        <dbReference type="SAM" id="SignalP"/>
    </source>
</evidence>
<feature type="domain" description="EGF-like" evidence="5">
    <location>
        <begin position="216"/>
        <end position="256"/>
    </location>
</feature>
<sequence length="448" mass="46651">MARLCFLVVCIFIYSSALLVSAQDCRLPTIAEIEAALGPIIPTSDGNEVFSPNITEGSVQYVCLAQGSMIDTYEGISLIATFTRNPGEAERTRIFDIECNSGTWSGRTGSVEAPANDIIGVPPRTNCYRCRDGFGGNTRCRECDSACSSGLMRCTGSGSGDCCLSFTRNGQCDGSTDCTSSGPNYVATESNNFTCSCNLTCPNGFTVNSNCTDCDLVSICNASNPCMNGGRCIQNSPADNYTCDCTGTGHEGVNCTVMPSSTPSPTPSSTPVPSSTPSPSPSSTPTPVCTISNCASCQNSSCCKTCSTDFYLTNGCTCGPCDLPNCLRCRPPTRCCMTCESGYEVNDCGCEIMSSSVKPPEPTSTPERPSETTGFSSGTLIGVIIGTILGILLLLTLAAVVAYVIYYVAVGGGAAVTKAKPKSPFANGESHNNPLYLAPDDVAGEVAD</sequence>
<evidence type="ECO:0000259" key="5">
    <source>
        <dbReference type="PROSITE" id="PS50026"/>
    </source>
</evidence>
<proteinExistence type="predicted"/>
<evidence type="ECO:0000313" key="6">
    <source>
        <dbReference type="EnsemblMetazoa" id="Aqu2.1.36140_001"/>
    </source>
</evidence>
<name>A0A1X7V784_AMPQE</name>
<evidence type="ECO:0000256" key="3">
    <source>
        <dbReference type="SAM" id="Phobius"/>
    </source>
</evidence>
<organism evidence="6">
    <name type="scientific">Amphimedon queenslandica</name>
    <name type="common">Sponge</name>
    <dbReference type="NCBI Taxonomy" id="400682"/>
    <lineage>
        <taxon>Eukaryota</taxon>
        <taxon>Metazoa</taxon>
        <taxon>Porifera</taxon>
        <taxon>Demospongiae</taxon>
        <taxon>Heteroscleromorpha</taxon>
        <taxon>Haplosclerida</taxon>
        <taxon>Niphatidae</taxon>
        <taxon>Amphimedon</taxon>
    </lineage>
</organism>
<keyword evidence="3" id="KW-0472">Membrane</keyword>
<dbReference type="PROSITE" id="PS50026">
    <property type="entry name" value="EGF_3"/>
    <property type="match status" value="1"/>
</dbReference>
<keyword evidence="3" id="KW-1133">Transmembrane helix</keyword>
<evidence type="ECO:0000256" key="1">
    <source>
        <dbReference type="PROSITE-ProRule" id="PRU00076"/>
    </source>
</evidence>
<dbReference type="EnsemblMetazoa" id="XM_003385334.2">
    <property type="protein sequence ID" value="XP_003385382.1"/>
    <property type="gene ID" value="LOC100633928"/>
</dbReference>
<feature type="transmembrane region" description="Helical" evidence="3">
    <location>
        <begin position="380"/>
        <end position="410"/>
    </location>
</feature>
<feature type="region of interest" description="Disordered" evidence="2">
    <location>
        <begin position="259"/>
        <end position="284"/>
    </location>
</feature>
<evidence type="ECO:0000313" key="7">
    <source>
        <dbReference type="Proteomes" id="UP000007879"/>
    </source>
</evidence>
<dbReference type="InterPro" id="IPR000742">
    <property type="entry name" value="EGF"/>
</dbReference>
<keyword evidence="1" id="KW-1015">Disulfide bond</keyword>
<gene>
    <name evidence="6" type="primary">100633928</name>
</gene>
<reference evidence="6" key="2">
    <citation type="submission" date="2017-05" db="UniProtKB">
        <authorList>
            <consortium name="EnsemblMetazoa"/>
        </authorList>
    </citation>
    <scope>IDENTIFICATION</scope>
</reference>
<dbReference type="EnsemblMetazoa" id="Aqu2.1.36140_001">
    <property type="protein sequence ID" value="Aqu2.1.36140_001"/>
    <property type="gene ID" value="Aqu2.1.36140"/>
</dbReference>
<evidence type="ECO:0000256" key="2">
    <source>
        <dbReference type="SAM" id="MobiDB-lite"/>
    </source>
</evidence>
<feature type="disulfide bond" evidence="1">
    <location>
        <begin position="226"/>
        <end position="243"/>
    </location>
</feature>
<feature type="compositionally biased region" description="Pro residues" evidence="2">
    <location>
        <begin position="262"/>
        <end position="284"/>
    </location>
</feature>
<dbReference type="InParanoid" id="A0A1X7V784"/>
<dbReference type="AlphaFoldDB" id="A0A1X7V784"/>
<dbReference type="Gene3D" id="2.10.25.10">
    <property type="entry name" value="Laminin"/>
    <property type="match status" value="1"/>
</dbReference>
<protein>
    <recommendedName>
        <fullName evidence="5">EGF-like domain-containing protein</fullName>
    </recommendedName>
</protein>
<accession>A0A1X7V784</accession>
<keyword evidence="4" id="KW-0732">Signal</keyword>
<keyword evidence="7" id="KW-1185">Reference proteome</keyword>
<feature type="chain" id="PRO_5010866592" description="EGF-like domain-containing protein" evidence="4">
    <location>
        <begin position="23"/>
        <end position="448"/>
    </location>
</feature>
<keyword evidence="3" id="KW-0812">Transmembrane</keyword>
<dbReference type="OrthoDB" id="26719at2759"/>
<reference evidence="7" key="1">
    <citation type="journal article" date="2010" name="Nature">
        <title>The Amphimedon queenslandica genome and the evolution of animal complexity.</title>
        <authorList>
            <person name="Srivastava M."/>
            <person name="Simakov O."/>
            <person name="Chapman J."/>
            <person name="Fahey B."/>
            <person name="Gauthier M.E."/>
            <person name="Mitros T."/>
            <person name="Richards G.S."/>
            <person name="Conaco C."/>
            <person name="Dacre M."/>
            <person name="Hellsten U."/>
            <person name="Larroux C."/>
            <person name="Putnam N.H."/>
            <person name="Stanke M."/>
            <person name="Adamska M."/>
            <person name="Darling A."/>
            <person name="Degnan S.M."/>
            <person name="Oakley T.H."/>
            <person name="Plachetzki D.C."/>
            <person name="Zhai Y."/>
            <person name="Adamski M."/>
            <person name="Calcino A."/>
            <person name="Cummins S.F."/>
            <person name="Goodstein D.M."/>
            <person name="Harris C."/>
            <person name="Jackson D.J."/>
            <person name="Leys S.P."/>
            <person name="Shu S."/>
            <person name="Woodcroft B.J."/>
            <person name="Vervoort M."/>
            <person name="Kosik K.S."/>
            <person name="Manning G."/>
            <person name="Degnan B.M."/>
            <person name="Rokhsar D.S."/>
        </authorList>
    </citation>
    <scope>NUCLEOTIDE SEQUENCE [LARGE SCALE GENOMIC DNA]</scope>
</reference>
<feature type="signal peptide" evidence="4">
    <location>
        <begin position="1"/>
        <end position="22"/>
    </location>
</feature>
<dbReference type="Proteomes" id="UP000007879">
    <property type="component" value="Unassembled WGS sequence"/>
</dbReference>
<keyword evidence="1" id="KW-0245">EGF-like domain</keyword>